<name>M8BCW9_AEGTA</name>
<evidence type="ECO:0000259" key="1">
    <source>
        <dbReference type="Pfam" id="PF12274"/>
    </source>
</evidence>
<proteinExistence type="predicted"/>
<reference evidence="3" key="1">
    <citation type="submission" date="2015-06" db="UniProtKB">
        <authorList>
            <consortium name="EnsemblPlants"/>
        </authorList>
    </citation>
    <scope>IDENTIFICATION</scope>
</reference>
<dbReference type="Pfam" id="PF20235">
    <property type="entry name" value="PIR2-like_helical"/>
    <property type="match status" value="2"/>
</dbReference>
<feature type="domain" description="DUF3615" evidence="1">
    <location>
        <begin position="480"/>
        <end position="587"/>
    </location>
</feature>
<dbReference type="PANTHER" id="PTHR33120:SF66">
    <property type="entry name" value="GENOME ASSEMBLY, CHROMOSOME: II"/>
    <property type="match status" value="1"/>
</dbReference>
<dbReference type="InterPro" id="IPR046527">
    <property type="entry name" value="PIR2-like_helical"/>
</dbReference>
<dbReference type="InterPro" id="IPR022059">
    <property type="entry name" value="DUF3615"/>
</dbReference>
<dbReference type="PANTHER" id="PTHR33120">
    <property type="entry name" value="EXPRESSED PROTEIN-RELATED"/>
    <property type="match status" value="1"/>
</dbReference>
<dbReference type="EnsemblPlants" id="EMT11791">
    <property type="protein sequence ID" value="EMT11791"/>
    <property type="gene ID" value="F775_08958"/>
</dbReference>
<accession>M8BCW9</accession>
<sequence>MRPPNQPPAAAAIERIYKPTSCEPRLEDQRRERSELLKKIADSYDHVRNRLAMATAFKEETFVGAGLSVGLLDPATNIIYNTLTASDLCADETRGVPQHRDMAERSLAGLVAFLTSFFRYLADWEAVRYLLRADADLVYAMRLVAHDRCLSSFQINSDTGRSVVRTALTCAALASKHMDPHHLVRAWLSPVRPLEEAVHAIQNEMNNFTCVFNPLHHARKRPRMQMQPLDFAWKRALELPELPPTVVPYRPYNSMKFVLLQRIHAFYLKALALLPTSELRSSYHHSMLEAGHCYGPFNPVANIIINTIWYNTVSPPTKKIELDMISTNSLLRIEARSFYGFVSFLCTSGKKLYEAMRFLLISDCALGDMNFSNPLAGFGDRNKICNAFRAAGVAAWHPDPVAQAEFISSCSYPFSSPTINAPLDSADVERITRKMFQGLPTPGNSLRHQSVPMPKICRRVQCKIDQWMHEYTTVSKKVKAVLASYALASYREPMYLHVICGVNHNVSGPEYCYDTGTPVSIYQHTHVNFLASRRDGNPELFFAELSNDEAEDGGGKVLCCPVNFPQPRQEEIRCLYCDYEGTKIVHPATEEFPFKGRDVEFQKMVCGIDPYQDEASPYERQRYTNCTIIRSSSKALDWLGYVVDDWIYTDFDEEDDSDDDCSTDESERGCSQLLLRPYSPPWPYLENEIGPIPHTPIQGRAQFNSWVFS</sequence>
<protein>
    <submittedName>
        <fullName evidence="3">Uncharacterized protein</fullName>
    </submittedName>
</protein>
<dbReference type="AlphaFoldDB" id="M8BCW9"/>
<organism evidence="3">
    <name type="scientific">Aegilops tauschii</name>
    <name type="common">Tausch's goatgrass</name>
    <name type="synonym">Aegilops squarrosa</name>
    <dbReference type="NCBI Taxonomy" id="37682"/>
    <lineage>
        <taxon>Eukaryota</taxon>
        <taxon>Viridiplantae</taxon>
        <taxon>Streptophyta</taxon>
        <taxon>Embryophyta</taxon>
        <taxon>Tracheophyta</taxon>
        <taxon>Spermatophyta</taxon>
        <taxon>Magnoliopsida</taxon>
        <taxon>Liliopsida</taxon>
        <taxon>Poales</taxon>
        <taxon>Poaceae</taxon>
        <taxon>BOP clade</taxon>
        <taxon>Pooideae</taxon>
        <taxon>Triticodae</taxon>
        <taxon>Triticeae</taxon>
        <taxon>Triticinae</taxon>
        <taxon>Aegilops</taxon>
    </lineage>
</organism>
<feature type="domain" description="PIR2-like helical" evidence="2">
    <location>
        <begin position="39"/>
        <end position="144"/>
    </location>
</feature>
<feature type="domain" description="PIR2-like helical" evidence="2">
    <location>
        <begin position="262"/>
        <end position="366"/>
    </location>
</feature>
<dbReference type="Pfam" id="PF12274">
    <property type="entry name" value="DUF3615"/>
    <property type="match status" value="1"/>
</dbReference>
<evidence type="ECO:0000259" key="2">
    <source>
        <dbReference type="Pfam" id="PF20235"/>
    </source>
</evidence>
<evidence type="ECO:0000313" key="3">
    <source>
        <dbReference type="EnsemblPlants" id="EMT11791"/>
    </source>
</evidence>